<gene>
    <name evidence="1" type="ORF">D7V88_41250</name>
</gene>
<dbReference type="RefSeq" id="WP_208726757.1">
    <property type="nucleotide sequence ID" value="NZ_RAVZ01000656.1"/>
</dbReference>
<organism evidence="1 2">
    <name type="scientific">Corallococcus terminator</name>
    <dbReference type="NCBI Taxonomy" id="2316733"/>
    <lineage>
        <taxon>Bacteria</taxon>
        <taxon>Pseudomonadati</taxon>
        <taxon>Myxococcota</taxon>
        <taxon>Myxococcia</taxon>
        <taxon>Myxococcales</taxon>
        <taxon>Cystobacterineae</taxon>
        <taxon>Myxococcaceae</taxon>
        <taxon>Corallococcus</taxon>
    </lineage>
</organism>
<dbReference type="Proteomes" id="UP000268094">
    <property type="component" value="Unassembled WGS sequence"/>
</dbReference>
<proteinExistence type="predicted"/>
<evidence type="ECO:0000313" key="1">
    <source>
        <dbReference type="EMBL" id="RKG67138.1"/>
    </source>
</evidence>
<dbReference type="EMBL" id="RAVZ01000656">
    <property type="protein sequence ID" value="RKG67138.1"/>
    <property type="molecule type" value="Genomic_DNA"/>
</dbReference>
<accession>A0A3A8H8R8</accession>
<evidence type="ECO:0000313" key="2">
    <source>
        <dbReference type="Proteomes" id="UP000268094"/>
    </source>
</evidence>
<reference evidence="2" key="1">
    <citation type="submission" date="2018-09" db="EMBL/GenBank/DDBJ databases">
        <authorList>
            <person name="Livingstone P.G."/>
            <person name="Whitworth D.E."/>
        </authorList>
    </citation>
    <scope>NUCLEOTIDE SEQUENCE [LARGE SCALE GENOMIC DNA]</scope>
    <source>
        <strain evidence="2">CA054A</strain>
    </source>
</reference>
<protein>
    <submittedName>
        <fullName evidence="1">Uncharacterized protein</fullName>
    </submittedName>
</protein>
<name>A0A3A8H8R8_9BACT</name>
<dbReference type="AlphaFoldDB" id="A0A3A8H8R8"/>
<feature type="non-terminal residue" evidence="1">
    <location>
        <position position="1"/>
    </location>
</feature>
<keyword evidence="2" id="KW-1185">Reference proteome</keyword>
<sequence>WVALALVAPHDAEHPRRLHAVERTHASGSVLILQSMDGLALGTLVPGLTEAQAEQAQTEHSLPWNAVVPQVSGQEPGATGTAQAVPATATLEPTGQPALTELTAPHLTVERVEHHGAQRQVSLLLTAQEGASLRLEVPREALVSWSLSPELPALPTDAVAFTALALNPPRGEWRVELRLRSTLAVPVRLRASREGAVTPTLDALRRSLGPLRTGSFAASHTVEARP</sequence>
<comment type="caution">
    <text evidence="1">The sequence shown here is derived from an EMBL/GenBank/DDBJ whole genome shotgun (WGS) entry which is preliminary data.</text>
</comment>